<dbReference type="RefSeq" id="WP_017712200.1">
    <property type="nucleotide sequence ID" value="NZ_KB235936.1"/>
</dbReference>
<keyword evidence="4" id="KW-1185">Reference proteome</keyword>
<feature type="transmembrane region" description="Helical" evidence="2">
    <location>
        <begin position="7"/>
        <end position="28"/>
    </location>
</feature>
<evidence type="ECO:0000256" key="2">
    <source>
        <dbReference type="SAM" id="Phobius"/>
    </source>
</evidence>
<keyword evidence="2" id="KW-0812">Transmembrane</keyword>
<dbReference type="Proteomes" id="UP000034681">
    <property type="component" value="Unassembled WGS sequence"/>
</dbReference>
<feature type="region of interest" description="Disordered" evidence="1">
    <location>
        <begin position="214"/>
        <end position="235"/>
    </location>
</feature>
<reference evidence="3" key="1">
    <citation type="submission" date="2012-04" db="EMBL/GenBank/DDBJ databases">
        <authorList>
            <person name="Borisov I.G."/>
            <person name="Ivanikova N.V."/>
            <person name="Pinevich A.V."/>
        </authorList>
    </citation>
    <scope>NUCLEOTIDE SEQUENCE</scope>
    <source>
        <strain evidence="3">CALU 1027</strain>
    </source>
</reference>
<evidence type="ECO:0000256" key="1">
    <source>
        <dbReference type="SAM" id="MobiDB-lite"/>
    </source>
</evidence>
<sequence>MIYLLKRAGNVAAGGLAVAGLVALVGFWRTGEQFWHNLGQLFTTPQPAAKADVRSVAITQIQAASDLTTAIFVMEAVVPSKRDRVVGQFTVGSTTLLFIAYGEVRAGVDLSQLQAKDVQVQGETLQITLPPPKILDSKIDVERSTVYDYDRGFLGFGPDSAPELQTLASQTALQKIVAAACQENILTEANDRAKLVVAQLLGSATSQPVVVTTQDPDPATCIPVPEPAPSPSALP</sequence>
<dbReference type="Pfam" id="PF14014">
    <property type="entry name" value="DUF4230"/>
    <property type="match status" value="1"/>
</dbReference>
<dbReference type="InterPro" id="IPR025324">
    <property type="entry name" value="DUF4230"/>
</dbReference>
<proteinExistence type="predicted"/>
<accession>A0A0M2PR50</accession>
<organism evidence="3 4">
    <name type="scientific">Prochlorothrix hollandica PCC 9006 = CALU 1027</name>
    <dbReference type="NCBI Taxonomy" id="317619"/>
    <lineage>
        <taxon>Bacteria</taxon>
        <taxon>Bacillati</taxon>
        <taxon>Cyanobacteriota</taxon>
        <taxon>Cyanophyceae</taxon>
        <taxon>Prochlorotrichales</taxon>
        <taxon>Prochlorotrichaceae</taxon>
        <taxon>Prochlorothrix</taxon>
    </lineage>
</organism>
<dbReference type="AlphaFoldDB" id="A0A0M2PR50"/>
<keyword evidence="2" id="KW-1133">Transmembrane helix</keyword>
<gene>
    <name evidence="3" type="ORF">PROH_17860</name>
</gene>
<evidence type="ECO:0008006" key="5">
    <source>
        <dbReference type="Google" id="ProtNLM"/>
    </source>
</evidence>
<evidence type="ECO:0000313" key="4">
    <source>
        <dbReference type="Proteomes" id="UP000034681"/>
    </source>
</evidence>
<protein>
    <recommendedName>
        <fullName evidence="5">DUF4230 domain-containing protein</fullName>
    </recommendedName>
</protein>
<dbReference type="EMBL" id="AJTX02000007">
    <property type="protein sequence ID" value="KKI98709.1"/>
    <property type="molecule type" value="Genomic_DNA"/>
</dbReference>
<feature type="compositionally biased region" description="Pro residues" evidence="1">
    <location>
        <begin position="224"/>
        <end position="235"/>
    </location>
</feature>
<dbReference type="eggNOG" id="ENOG5032S1P">
    <property type="taxonomic scope" value="Bacteria"/>
</dbReference>
<keyword evidence="2" id="KW-0472">Membrane</keyword>
<dbReference type="STRING" id="317619.GCA_000332315_01706"/>
<name>A0A0M2PR50_PROHO</name>
<evidence type="ECO:0000313" key="3">
    <source>
        <dbReference type="EMBL" id="KKI98709.1"/>
    </source>
</evidence>
<comment type="caution">
    <text evidence="3">The sequence shown here is derived from an EMBL/GenBank/DDBJ whole genome shotgun (WGS) entry which is preliminary data.</text>
</comment>
<dbReference type="OrthoDB" id="574594at2"/>